<feature type="transmembrane region" description="Helical" evidence="2">
    <location>
        <begin position="156"/>
        <end position="175"/>
    </location>
</feature>
<dbReference type="GO" id="GO:0006813">
    <property type="term" value="P:potassium ion transport"/>
    <property type="evidence" value="ECO:0007669"/>
    <property type="project" value="TreeGrafter"/>
</dbReference>
<dbReference type="PANTHER" id="PTHR28062:SF1">
    <property type="entry name" value="TRANSMEMBRANE PROTEIN"/>
    <property type="match status" value="1"/>
</dbReference>
<proteinExistence type="predicted"/>
<evidence type="ECO:0000313" key="3">
    <source>
        <dbReference type="EMBL" id="PIL22968.1"/>
    </source>
</evidence>
<accession>A0A2G8RNR3</accession>
<feature type="compositionally biased region" description="Polar residues" evidence="1">
    <location>
        <begin position="266"/>
        <end position="276"/>
    </location>
</feature>
<dbReference type="PANTHER" id="PTHR28062">
    <property type="entry name" value="K+-H+ EXCHANGE-LIKE PROTEIN"/>
    <property type="match status" value="1"/>
</dbReference>
<evidence type="ECO:0000256" key="2">
    <source>
        <dbReference type="SAM" id="Phobius"/>
    </source>
</evidence>
<keyword evidence="2" id="KW-0812">Transmembrane</keyword>
<dbReference type="EMBL" id="AYKW01000069">
    <property type="protein sequence ID" value="PIL22968.1"/>
    <property type="molecule type" value="Genomic_DNA"/>
</dbReference>
<keyword evidence="2" id="KW-0472">Membrane</keyword>
<sequence>MRATHVARSATRSMRIIALPLAPHTNPVNGKPAEHLTYYHFVTPPEDKKKASWTKWVVTKSSELWAGLGRAPQGSWKRKAFLYGERLVNRLDFEELALKSLDPSLGPKFSDIVPRGQKSETAPTIPLVYPPSVCAAPIPHLRSLLDKRTPKHRKGFWMWLAIAPVTAPFAIVPIIPNFPFFFCVWRSWSHYRAYKASEYLEGFVQRGAIIPHASPELDAIYAKYAPRQPPPPPPSSSSSSPSKSNCDKPPSPSPDPKSEDDPLPDENTTTNTNASAHWQLLLTKDAVPELQKALAVPEDSTFASDVCRALEQARVRLESANGPGARAEDAKTG</sequence>
<dbReference type="OrthoDB" id="5562676at2759"/>
<dbReference type="STRING" id="1077348.A0A2G8RNR3"/>
<evidence type="ECO:0000313" key="4">
    <source>
        <dbReference type="Proteomes" id="UP000230002"/>
    </source>
</evidence>
<name>A0A2G8RNR3_9APHY</name>
<dbReference type="Proteomes" id="UP000230002">
    <property type="component" value="Unassembled WGS sequence"/>
</dbReference>
<dbReference type="InterPro" id="IPR018786">
    <property type="entry name" value="Mit_KHE1"/>
</dbReference>
<keyword evidence="2" id="KW-1133">Transmembrane helix</keyword>
<feature type="compositionally biased region" description="Low complexity" evidence="1">
    <location>
        <begin position="236"/>
        <end position="248"/>
    </location>
</feature>
<dbReference type="GO" id="GO:0005743">
    <property type="term" value="C:mitochondrial inner membrane"/>
    <property type="evidence" value="ECO:0007669"/>
    <property type="project" value="TreeGrafter"/>
</dbReference>
<comment type="caution">
    <text evidence="3">The sequence shown here is derived from an EMBL/GenBank/DDBJ whole genome shotgun (WGS) entry which is preliminary data.</text>
</comment>
<organism evidence="3 4">
    <name type="scientific">Ganoderma sinense ZZ0214-1</name>
    <dbReference type="NCBI Taxonomy" id="1077348"/>
    <lineage>
        <taxon>Eukaryota</taxon>
        <taxon>Fungi</taxon>
        <taxon>Dikarya</taxon>
        <taxon>Basidiomycota</taxon>
        <taxon>Agaricomycotina</taxon>
        <taxon>Agaricomycetes</taxon>
        <taxon>Polyporales</taxon>
        <taxon>Polyporaceae</taxon>
        <taxon>Ganoderma</taxon>
    </lineage>
</organism>
<evidence type="ECO:0000256" key="1">
    <source>
        <dbReference type="SAM" id="MobiDB-lite"/>
    </source>
</evidence>
<reference evidence="3 4" key="1">
    <citation type="journal article" date="2015" name="Sci. Rep.">
        <title>Chromosome-level genome map provides insights into diverse defense mechanisms in the medicinal fungus Ganoderma sinense.</title>
        <authorList>
            <person name="Zhu Y."/>
            <person name="Xu J."/>
            <person name="Sun C."/>
            <person name="Zhou S."/>
            <person name="Xu H."/>
            <person name="Nelson D.R."/>
            <person name="Qian J."/>
            <person name="Song J."/>
            <person name="Luo H."/>
            <person name="Xiang L."/>
            <person name="Li Y."/>
            <person name="Xu Z."/>
            <person name="Ji A."/>
            <person name="Wang L."/>
            <person name="Lu S."/>
            <person name="Hayward A."/>
            <person name="Sun W."/>
            <person name="Li X."/>
            <person name="Schwartz D.C."/>
            <person name="Wang Y."/>
            <person name="Chen S."/>
        </authorList>
    </citation>
    <scope>NUCLEOTIDE SEQUENCE [LARGE SCALE GENOMIC DNA]</scope>
    <source>
        <strain evidence="3 4">ZZ0214-1</strain>
    </source>
</reference>
<dbReference type="AlphaFoldDB" id="A0A2G8RNR3"/>
<keyword evidence="4" id="KW-1185">Reference proteome</keyword>
<gene>
    <name evidence="3" type="ORF">GSI_15665</name>
</gene>
<dbReference type="Pfam" id="PF10173">
    <property type="entry name" value="Mit_KHE1"/>
    <property type="match status" value="1"/>
</dbReference>
<dbReference type="GO" id="GO:1902600">
    <property type="term" value="P:proton transmembrane transport"/>
    <property type="evidence" value="ECO:0007669"/>
    <property type="project" value="TreeGrafter"/>
</dbReference>
<feature type="region of interest" description="Disordered" evidence="1">
    <location>
        <begin position="224"/>
        <end position="276"/>
    </location>
</feature>
<protein>
    <submittedName>
        <fullName evidence="3">Uncharacterized protein</fullName>
    </submittedName>
</protein>